<evidence type="ECO:0000313" key="8">
    <source>
        <dbReference type="EMBL" id="NLS10785.1"/>
    </source>
</evidence>
<dbReference type="GO" id="GO:0015833">
    <property type="term" value="P:peptide transport"/>
    <property type="evidence" value="ECO:0007669"/>
    <property type="project" value="TreeGrafter"/>
</dbReference>
<keyword evidence="5" id="KW-0812">Transmembrane</keyword>
<dbReference type="CDD" id="cd00995">
    <property type="entry name" value="PBP2_NikA_DppA_OppA_like"/>
    <property type="match status" value="1"/>
</dbReference>
<evidence type="ECO:0000256" key="5">
    <source>
        <dbReference type="SAM" id="Phobius"/>
    </source>
</evidence>
<proteinExistence type="inferred from homology"/>
<dbReference type="Gene3D" id="3.40.190.10">
    <property type="entry name" value="Periplasmic binding protein-like II"/>
    <property type="match status" value="1"/>
</dbReference>
<evidence type="ECO:0000256" key="2">
    <source>
        <dbReference type="ARBA" id="ARBA00005695"/>
    </source>
</evidence>
<feature type="domain" description="Solute-binding protein family 5" evidence="7">
    <location>
        <begin position="99"/>
        <end position="472"/>
    </location>
</feature>
<keyword evidence="5" id="KW-1133">Transmembrane helix</keyword>
<evidence type="ECO:0000256" key="4">
    <source>
        <dbReference type="ARBA" id="ARBA00022729"/>
    </source>
</evidence>
<dbReference type="GO" id="GO:0042597">
    <property type="term" value="C:periplasmic space"/>
    <property type="evidence" value="ECO:0007669"/>
    <property type="project" value="UniProtKB-ARBA"/>
</dbReference>
<dbReference type="EMBL" id="JABAHY010000015">
    <property type="protein sequence ID" value="NLS10785.1"/>
    <property type="molecule type" value="Genomic_DNA"/>
</dbReference>
<dbReference type="AlphaFoldDB" id="A0A7X8TLG6"/>
<reference evidence="8 9" key="1">
    <citation type="submission" date="2020-04" db="EMBL/GenBank/DDBJ databases">
        <title>Nesterenkonia sp. nov., isolated from marine sediment.</title>
        <authorList>
            <person name="Zhang G."/>
        </authorList>
    </citation>
    <scope>NUCLEOTIDE SEQUENCE [LARGE SCALE GENOMIC DNA]</scope>
    <source>
        <strain evidence="8 9">MY13</strain>
    </source>
</reference>
<keyword evidence="3" id="KW-0813">Transport</keyword>
<comment type="subcellular location">
    <subcellularLocation>
        <location evidence="1">Cell envelope</location>
    </subcellularLocation>
</comment>
<dbReference type="PANTHER" id="PTHR30290">
    <property type="entry name" value="PERIPLASMIC BINDING COMPONENT OF ABC TRANSPORTER"/>
    <property type="match status" value="1"/>
</dbReference>
<dbReference type="GO" id="GO:0030313">
    <property type="term" value="C:cell envelope"/>
    <property type="evidence" value="ECO:0007669"/>
    <property type="project" value="UniProtKB-SubCell"/>
</dbReference>
<dbReference type="InterPro" id="IPR000914">
    <property type="entry name" value="SBP_5_dom"/>
</dbReference>
<dbReference type="InterPro" id="IPR039424">
    <property type="entry name" value="SBP_5"/>
</dbReference>
<evidence type="ECO:0000256" key="1">
    <source>
        <dbReference type="ARBA" id="ARBA00004196"/>
    </source>
</evidence>
<keyword evidence="4 6" id="KW-0732">Signal</keyword>
<sequence length="615" mass="68790">MANLKKMLAGGFTGALLLGTAAVPAVHADEDAEDNGAEVEEEVDSAEEVDSEDPDTLVIATNQSVEEWNPFNQIYVIEHAFRQLVYEPLVRVDAEDYSPTGGLAEDWDVSDDGLTWTYHLREGMTWHDGEPITAEDVEYTYHIIFNDPNLEVQYAAMIDLIEEIEVIDDLTVEFTLNRFDYGFEVTDEEILPKHIWEEHEGEWSDWANDEFPIIGSGPYQMVDFEVDTFIRYERFDDYFRGPAGFDEIVYQYYTEPDTSVAALESGEVDIVGGLNEAQIERLEGIDGIETNVAPDRRWMGLYFNTGSQTADGEEFGDAHDALQDSQVRQAIHHAIDRQTLIDNVLGGHADPATSMVPNVFSQIWWEPSEDERVDFDLEEANRILDDAGYPMGDNGVREDPDGEPLEFAIAIAPDATETEHVTEYLVEWLDEIGIDLEVIYSEDASAIFTDGDVEMFISGWGMQPNPIYNFQRNTCGVLPSEPGGTGTDVFYCNEEFDEAVAATQSEQDDDERLAAFHEAQRILYDDAPFVFLWYPYVREAYSDTKIDNIVTQPADEGAILGQTGPWAFHGAEPTGEEVGGVPTGVLWGAGGAAVLVGGLLVFFLIRRKQTAEDRE</sequence>
<evidence type="ECO:0000259" key="7">
    <source>
        <dbReference type="Pfam" id="PF00496"/>
    </source>
</evidence>
<feature type="chain" id="PRO_5030733107" evidence="6">
    <location>
        <begin position="29"/>
        <end position="615"/>
    </location>
</feature>
<dbReference type="InterPro" id="IPR030678">
    <property type="entry name" value="Peptide/Ni-bd"/>
</dbReference>
<name>A0A7X8TLG6_9MICC</name>
<keyword evidence="5" id="KW-0472">Membrane</keyword>
<dbReference type="Gene3D" id="3.10.105.10">
    <property type="entry name" value="Dipeptide-binding Protein, Domain 3"/>
    <property type="match status" value="1"/>
</dbReference>
<feature type="signal peptide" evidence="6">
    <location>
        <begin position="1"/>
        <end position="28"/>
    </location>
</feature>
<dbReference type="GO" id="GO:0043190">
    <property type="term" value="C:ATP-binding cassette (ABC) transporter complex"/>
    <property type="evidence" value="ECO:0007669"/>
    <property type="project" value="InterPro"/>
</dbReference>
<dbReference type="SUPFAM" id="SSF53850">
    <property type="entry name" value="Periplasmic binding protein-like II"/>
    <property type="match status" value="1"/>
</dbReference>
<dbReference type="Pfam" id="PF00496">
    <property type="entry name" value="SBP_bac_5"/>
    <property type="match status" value="1"/>
</dbReference>
<evidence type="ECO:0000313" key="9">
    <source>
        <dbReference type="Proteomes" id="UP000523139"/>
    </source>
</evidence>
<evidence type="ECO:0000256" key="6">
    <source>
        <dbReference type="SAM" id="SignalP"/>
    </source>
</evidence>
<gene>
    <name evidence="8" type="ORF">HGQ17_12440</name>
</gene>
<organism evidence="8 9">
    <name type="scientific">Nesterenkonia sedimenti</name>
    <dbReference type="NCBI Taxonomy" id="1463632"/>
    <lineage>
        <taxon>Bacteria</taxon>
        <taxon>Bacillati</taxon>
        <taxon>Actinomycetota</taxon>
        <taxon>Actinomycetes</taxon>
        <taxon>Micrococcales</taxon>
        <taxon>Micrococcaceae</taxon>
        <taxon>Nesterenkonia</taxon>
    </lineage>
</organism>
<protein>
    <submittedName>
        <fullName evidence="8">ABC transporter substrate-binding protein</fullName>
    </submittedName>
</protein>
<dbReference type="PIRSF" id="PIRSF002741">
    <property type="entry name" value="MppA"/>
    <property type="match status" value="1"/>
</dbReference>
<feature type="transmembrane region" description="Helical" evidence="5">
    <location>
        <begin position="585"/>
        <end position="605"/>
    </location>
</feature>
<dbReference type="PANTHER" id="PTHR30290:SF10">
    <property type="entry name" value="PERIPLASMIC OLIGOPEPTIDE-BINDING PROTEIN-RELATED"/>
    <property type="match status" value="1"/>
</dbReference>
<keyword evidence="9" id="KW-1185">Reference proteome</keyword>
<comment type="similarity">
    <text evidence="2">Belongs to the bacterial solute-binding protein 5 family.</text>
</comment>
<dbReference type="GO" id="GO:1904680">
    <property type="term" value="F:peptide transmembrane transporter activity"/>
    <property type="evidence" value="ECO:0007669"/>
    <property type="project" value="TreeGrafter"/>
</dbReference>
<dbReference type="RefSeq" id="WP_168888274.1">
    <property type="nucleotide sequence ID" value="NZ_JABAHY010000015.1"/>
</dbReference>
<evidence type="ECO:0000256" key="3">
    <source>
        <dbReference type="ARBA" id="ARBA00022448"/>
    </source>
</evidence>
<comment type="caution">
    <text evidence="8">The sequence shown here is derived from an EMBL/GenBank/DDBJ whole genome shotgun (WGS) entry which is preliminary data.</text>
</comment>
<dbReference type="Proteomes" id="UP000523139">
    <property type="component" value="Unassembled WGS sequence"/>
</dbReference>
<accession>A0A7X8TLG6</accession>